<dbReference type="Proteomes" id="UP000001880">
    <property type="component" value="Chromosome"/>
</dbReference>
<accession>D0LWK0</accession>
<organism evidence="2 3">
    <name type="scientific">Haliangium ochraceum (strain DSM 14365 / JCM 11303 / SMP-2)</name>
    <dbReference type="NCBI Taxonomy" id="502025"/>
    <lineage>
        <taxon>Bacteria</taxon>
        <taxon>Pseudomonadati</taxon>
        <taxon>Myxococcota</taxon>
        <taxon>Polyangia</taxon>
        <taxon>Haliangiales</taxon>
        <taxon>Kofleriaceae</taxon>
        <taxon>Haliangium</taxon>
    </lineage>
</organism>
<name>D0LWK0_HALO1</name>
<protein>
    <recommendedName>
        <fullName evidence="4">Preprotein translocase subunit YajC</fullName>
    </recommendedName>
</protein>
<feature type="signal peptide" evidence="1">
    <location>
        <begin position="1"/>
        <end position="23"/>
    </location>
</feature>
<dbReference type="AlphaFoldDB" id="D0LWK0"/>
<proteinExistence type="predicted"/>
<dbReference type="RefSeq" id="WP_012830242.1">
    <property type="nucleotide sequence ID" value="NC_013440.1"/>
</dbReference>
<dbReference type="HOGENOM" id="CLU_490723_0_0_7"/>
<evidence type="ECO:0000313" key="3">
    <source>
        <dbReference type="Proteomes" id="UP000001880"/>
    </source>
</evidence>
<keyword evidence="3" id="KW-1185">Reference proteome</keyword>
<feature type="chain" id="PRO_5003011611" description="Preprotein translocase subunit YajC" evidence="1">
    <location>
        <begin position="24"/>
        <end position="555"/>
    </location>
</feature>
<sequence length="555" mass="60022">MSLTSTKRAAFVLSLLWLAPAHAQSEGGALSDRFASNKVRGEAETGAVVQGQISSSTMFYTELGETIVNGASELADNASPIARLFTELRAQLTVDLDPLSDSAVRVDARGRFNLPCAFTGGDSADLAEYDACRTQSGSFGQNEYDIRELYYRMDGDAVDLVAGRQYITEAGAAKVDGVKVMYPLDSEWTLLGFGGLYPSRISRSVADDYAGPTLPVIAGAGGAYAYERFFGSLGAAGIIPIDASGDVMAPAPQPRVFVTSNGYWRPTDQLDVYHFAVIDAVNGAADEVSDQFSNLSLGINARPMTDLRLSASLHHYSTETLDEFARQRLDLRGSGDYVQNNIEVLRMSSQAARLGASLALSERRFEVSTSFEFKRRLPETVCLAGGGDFALCAADDQVSSEDTWSGEGMLSFVDRQSVGGFRLGARIINAFGLYELGLGEQAVGRSNYLIARIDGSRPLMDDRAQFDLDLSYLHAEDVGTTDCTGDAFDCYGSSVVDTITGTGTFYYRFLPDWYALATASLGLQSFEAPDINDRNARAAYANTLLTAYLRLAYRF</sequence>
<evidence type="ECO:0000313" key="2">
    <source>
        <dbReference type="EMBL" id="ACY17650.1"/>
    </source>
</evidence>
<dbReference type="STRING" id="502025.Hoch_5162"/>
<gene>
    <name evidence="2" type="ordered locus">Hoch_5162</name>
</gene>
<evidence type="ECO:0008006" key="4">
    <source>
        <dbReference type="Google" id="ProtNLM"/>
    </source>
</evidence>
<evidence type="ECO:0000256" key="1">
    <source>
        <dbReference type="SAM" id="SignalP"/>
    </source>
</evidence>
<dbReference type="EMBL" id="CP001804">
    <property type="protein sequence ID" value="ACY17650.1"/>
    <property type="molecule type" value="Genomic_DNA"/>
</dbReference>
<dbReference type="KEGG" id="hoh:Hoch_5162"/>
<keyword evidence="1" id="KW-0732">Signal</keyword>
<reference evidence="2 3" key="1">
    <citation type="journal article" date="2010" name="Stand. Genomic Sci.">
        <title>Complete genome sequence of Haliangium ochraceum type strain (SMP-2).</title>
        <authorList>
            <consortium name="US DOE Joint Genome Institute (JGI-PGF)"/>
            <person name="Ivanova N."/>
            <person name="Daum C."/>
            <person name="Lang E."/>
            <person name="Abt B."/>
            <person name="Kopitz M."/>
            <person name="Saunders E."/>
            <person name="Lapidus A."/>
            <person name="Lucas S."/>
            <person name="Glavina Del Rio T."/>
            <person name="Nolan M."/>
            <person name="Tice H."/>
            <person name="Copeland A."/>
            <person name="Cheng J.F."/>
            <person name="Chen F."/>
            <person name="Bruce D."/>
            <person name="Goodwin L."/>
            <person name="Pitluck S."/>
            <person name="Mavromatis K."/>
            <person name="Pati A."/>
            <person name="Mikhailova N."/>
            <person name="Chen A."/>
            <person name="Palaniappan K."/>
            <person name="Land M."/>
            <person name="Hauser L."/>
            <person name="Chang Y.J."/>
            <person name="Jeffries C.D."/>
            <person name="Detter J.C."/>
            <person name="Brettin T."/>
            <person name="Rohde M."/>
            <person name="Goker M."/>
            <person name="Bristow J."/>
            <person name="Markowitz V."/>
            <person name="Eisen J.A."/>
            <person name="Hugenholtz P."/>
            <person name="Kyrpides N.C."/>
            <person name="Klenk H.P."/>
        </authorList>
    </citation>
    <scope>NUCLEOTIDE SEQUENCE [LARGE SCALE GENOMIC DNA]</scope>
    <source>
        <strain evidence="3">DSM 14365 / CIP 107738 / JCM 11303 / AJ 13395 / SMP-2</strain>
    </source>
</reference>